<dbReference type="Gene3D" id="1.10.357.10">
    <property type="entry name" value="Tetracycline Repressor, domain 2"/>
    <property type="match status" value="1"/>
</dbReference>
<dbReference type="Pfam" id="PF00440">
    <property type="entry name" value="TetR_N"/>
    <property type="match status" value="1"/>
</dbReference>
<proteinExistence type="predicted"/>
<dbReference type="InterPro" id="IPR001647">
    <property type="entry name" value="HTH_TetR"/>
</dbReference>
<feature type="domain" description="HTH tetR-type" evidence="3">
    <location>
        <begin position="9"/>
        <end position="69"/>
    </location>
</feature>
<dbReference type="Proteomes" id="UP000095706">
    <property type="component" value="Unassembled WGS sequence"/>
</dbReference>
<protein>
    <submittedName>
        <fullName evidence="4">Probable dihydroxyacetone kinase regulator</fullName>
    </submittedName>
</protein>
<feature type="DNA-binding region" description="H-T-H motif" evidence="2">
    <location>
        <begin position="32"/>
        <end position="51"/>
    </location>
</feature>
<evidence type="ECO:0000256" key="2">
    <source>
        <dbReference type="PROSITE-ProRule" id="PRU00335"/>
    </source>
</evidence>
<dbReference type="RefSeq" id="WP_055228654.1">
    <property type="nucleotide sequence ID" value="NZ_CAXSRP010000004.1"/>
</dbReference>
<name>A0A174J6Q8_9FIRM</name>
<evidence type="ECO:0000256" key="1">
    <source>
        <dbReference type="ARBA" id="ARBA00023125"/>
    </source>
</evidence>
<dbReference type="InterPro" id="IPR039532">
    <property type="entry name" value="TetR_C_Firmicutes"/>
</dbReference>
<keyword evidence="4" id="KW-0808">Transferase</keyword>
<dbReference type="InterPro" id="IPR050624">
    <property type="entry name" value="HTH-type_Tx_Regulator"/>
</dbReference>
<dbReference type="PROSITE" id="PS50977">
    <property type="entry name" value="HTH_TETR_2"/>
    <property type="match status" value="1"/>
</dbReference>
<gene>
    <name evidence="4" type="ORF">ERS852406_03246</name>
</gene>
<organism evidence="4 5">
    <name type="scientific">Fusicatenibacter saccharivorans</name>
    <dbReference type="NCBI Taxonomy" id="1150298"/>
    <lineage>
        <taxon>Bacteria</taxon>
        <taxon>Bacillati</taxon>
        <taxon>Bacillota</taxon>
        <taxon>Clostridia</taxon>
        <taxon>Lachnospirales</taxon>
        <taxon>Lachnospiraceae</taxon>
        <taxon>Fusicatenibacter</taxon>
    </lineage>
</organism>
<dbReference type="PANTHER" id="PTHR43479:SF11">
    <property type="entry name" value="ACREF_ENVCD OPERON REPRESSOR-RELATED"/>
    <property type="match status" value="1"/>
</dbReference>
<evidence type="ECO:0000313" key="4">
    <source>
        <dbReference type="EMBL" id="CUO95382.1"/>
    </source>
</evidence>
<evidence type="ECO:0000313" key="5">
    <source>
        <dbReference type="Proteomes" id="UP000095706"/>
    </source>
</evidence>
<evidence type="ECO:0000259" key="3">
    <source>
        <dbReference type="PROSITE" id="PS50977"/>
    </source>
</evidence>
<dbReference type="SUPFAM" id="SSF46689">
    <property type="entry name" value="Homeodomain-like"/>
    <property type="match status" value="1"/>
</dbReference>
<reference evidence="4 5" key="1">
    <citation type="submission" date="2015-09" db="EMBL/GenBank/DDBJ databases">
        <authorList>
            <consortium name="Pathogen Informatics"/>
        </authorList>
    </citation>
    <scope>NUCLEOTIDE SEQUENCE [LARGE SCALE GENOMIC DNA]</scope>
    <source>
        <strain evidence="4 5">2789STDY5608849</strain>
    </source>
</reference>
<dbReference type="GO" id="GO:0016301">
    <property type="term" value="F:kinase activity"/>
    <property type="evidence" value="ECO:0007669"/>
    <property type="project" value="UniProtKB-KW"/>
</dbReference>
<dbReference type="InterPro" id="IPR009057">
    <property type="entry name" value="Homeodomain-like_sf"/>
</dbReference>
<sequence>MNRSESRYFATAARMDEAFLTLLAKKDFEYITIKEICEVAGVNRSTFYLHYETMSDLLSESVGRMNEQFLASMEKDSDAFSTKLRNCPRDELYLITPDYLTPYLSYIKNNKRLFRTATENAAVLGMDKSYDRMFRHVFTPILDRYGVLQQDRPYIMAFYIRGLMAIISEWLKNDCTDSITYVTGLIQQCVKIPQSETPNAV</sequence>
<dbReference type="GO" id="GO:0003677">
    <property type="term" value="F:DNA binding"/>
    <property type="evidence" value="ECO:0007669"/>
    <property type="project" value="UniProtKB-UniRule"/>
</dbReference>
<keyword evidence="1 2" id="KW-0238">DNA-binding</keyword>
<dbReference type="Pfam" id="PF14278">
    <property type="entry name" value="TetR_C_8"/>
    <property type="match status" value="1"/>
</dbReference>
<dbReference type="PANTHER" id="PTHR43479">
    <property type="entry name" value="ACREF/ENVCD OPERON REPRESSOR-RELATED"/>
    <property type="match status" value="1"/>
</dbReference>
<keyword evidence="4" id="KW-0418">Kinase</keyword>
<accession>A0A174J6Q8</accession>
<dbReference type="AlphaFoldDB" id="A0A174J6Q8"/>
<dbReference type="EMBL" id="CYYV01000022">
    <property type="protein sequence ID" value="CUO95382.1"/>
    <property type="molecule type" value="Genomic_DNA"/>
</dbReference>